<keyword evidence="2" id="KW-1185">Reference proteome</keyword>
<dbReference type="SUPFAM" id="SSF48452">
    <property type="entry name" value="TPR-like"/>
    <property type="match status" value="1"/>
</dbReference>
<feature type="non-terminal residue" evidence="1">
    <location>
        <position position="85"/>
    </location>
</feature>
<comment type="caution">
    <text evidence="1">The sequence shown here is derived from an EMBL/GenBank/DDBJ whole genome shotgun (WGS) entry which is preliminary data.</text>
</comment>
<accession>A0ABS7CGN5</accession>
<dbReference type="InterPro" id="IPR011990">
    <property type="entry name" value="TPR-like_helical_dom_sf"/>
</dbReference>
<sequence>MEQQDDMAYLKRYVQNHPDNRMAWYLLGKQYVIEEKEAKANYCFLKAGSIYEAFERKQHPLANEPQQLIAQWNRHRRMKQLVIRS</sequence>
<organism evidence="1 2">
    <name type="scientific">Paenibacillus sepulcri</name>
    <dbReference type="NCBI Taxonomy" id="359917"/>
    <lineage>
        <taxon>Bacteria</taxon>
        <taxon>Bacillati</taxon>
        <taxon>Bacillota</taxon>
        <taxon>Bacilli</taxon>
        <taxon>Bacillales</taxon>
        <taxon>Paenibacillaceae</taxon>
        <taxon>Paenibacillus</taxon>
    </lineage>
</organism>
<dbReference type="EMBL" id="JAHZIK010002014">
    <property type="protein sequence ID" value="MBW7460093.1"/>
    <property type="molecule type" value="Genomic_DNA"/>
</dbReference>
<evidence type="ECO:0000313" key="2">
    <source>
        <dbReference type="Proteomes" id="UP001519887"/>
    </source>
</evidence>
<name>A0ABS7CGN5_9BACL</name>
<evidence type="ECO:0000313" key="1">
    <source>
        <dbReference type="EMBL" id="MBW7460093.1"/>
    </source>
</evidence>
<gene>
    <name evidence="1" type="ORF">K0U00_39135</name>
</gene>
<dbReference type="Gene3D" id="1.25.40.10">
    <property type="entry name" value="Tetratricopeptide repeat domain"/>
    <property type="match status" value="1"/>
</dbReference>
<protein>
    <submittedName>
        <fullName evidence="1">L,D-transpeptidase</fullName>
    </submittedName>
</protein>
<dbReference type="Proteomes" id="UP001519887">
    <property type="component" value="Unassembled WGS sequence"/>
</dbReference>
<proteinExistence type="predicted"/>
<reference evidence="1 2" key="1">
    <citation type="submission" date="2021-07" db="EMBL/GenBank/DDBJ databases">
        <title>Paenibacillus radiodurans sp. nov., isolated from the southeastern edge of Tengger Desert.</title>
        <authorList>
            <person name="Zhang G."/>
        </authorList>
    </citation>
    <scope>NUCLEOTIDE SEQUENCE [LARGE SCALE GENOMIC DNA]</scope>
    <source>
        <strain evidence="1 2">CCM 7311</strain>
    </source>
</reference>